<evidence type="ECO:0000313" key="4">
    <source>
        <dbReference type="Proteomes" id="UP000054560"/>
    </source>
</evidence>
<protein>
    <recommendedName>
        <fullName evidence="2">VOC domain-containing protein</fullName>
    </recommendedName>
</protein>
<dbReference type="InterPro" id="IPR029068">
    <property type="entry name" value="Glyas_Bleomycin-R_OHBP_Dase"/>
</dbReference>
<dbReference type="RefSeq" id="XP_014160874.1">
    <property type="nucleotide sequence ID" value="XM_014305399.1"/>
</dbReference>
<organism evidence="3 4">
    <name type="scientific">Sphaeroforma arctica JP610</name>
    <dbReference type="NCBI Taxonomy" id="667725"/>
    <lineage>
        <taxon>Eukaryota</taxon>
        <taxon>Ichthyosporea</taxon>
        <taxon>Ichthyophonida</taxon>
        <taxon>Sphaeroforma</taxon>
    </lineage>
</organism>
<proteinExistence type="predicted"/>
<name>A0A0L0GD81_9EUKA</name>
<dbReference type="EMBL" id="KQ241628">
    <property type="protein sequence ID" value="KNC86972.1"/>
    <property type="molecule type" value="Genomic_DNA"/>
</dbReference>
<dbReference type="PANTHER" id="PTHR39434">
    <property type="match status" value="1"/>
</dbReference>
<feature type="domain" description="VOC" evidence="2">
    <location>
        <begin position="51"/>
        <end position="179"/>
    </location>
</feature>
<dbReference type="Pfam" id="PF00903">
    <property type="entry name" value="Glyoxalase"/>
    <property type="match status" value="1"/>
</dbReference>
<dbReference type="OrthoDB" id="2580091at2759"/>
<dbReference type="Proteomes" id="UP000054560">
    <property type="component" value="Unassembled WGS sequence"/>
</dbReference>
<keyword evidence="4" id="KW-1185">Reference proteome</keyword>
<evidence type="ECO:0000313" key="3">
    <source>
        <dbReference type="EMBL" id="KNC86972.1"/>
    </source>
</evidence>
<dbReference type="SUPFAM" id="SSF54593">
    <property type="entry name" value="Glyoxalase/Bleomycin resistance protein/Dihydroxybiphenyl dioxygenase"/>
    <property type="match status" value="1"/>
</dbReference>
<evidence type="ECO:0000256" key="1">
    <source>
        <dbReference type="SAM" id="Phobius"/>
    </source>
</evidence>
<reference evidence="3 4" key="1">
    <citation type="submission" date="2011-02" db="EMBL/GenBank/DDBJ databases">
        <title>The Genome Sequence of Sphaeroforma arctica JP610.</title>
        <authorList>
            <consortium name="The Broad Institute Genome Sequencing Platform"/>
            <person name="Russ C."/>
            <person name="Cuomo C."/>
            <person name="Young S.K."/>
            <person name="Zeng Q."/>
            <person name="Gargeya S."/>
            <person name="Alvarado L."/>
            <person name="Berlin A."/>
            <person name="Chapman S.B."/>
            <person name="Chen Z."/>
            <person name="Freedman E."/>
            <person name="Gellesch M."/>
            <person name="Goldberg J."/>
            <person name="Griggs A."/>
            <person name="Gujja S."/>
            <person name="Heilman E."/>
            <person name="Heiman D."/>
            <person name="Howarth C."/>
            <person name="Mehta T."/>
            <person name="Neiman D."/>
            <person name="Pearson M."/>
            <person name="Roberts A."/>
            <person name="Saif S."/>
            <person name="Shea T."/>
            <person name="Shenoy N."/>
            <person name="Sisk P."/>
            <person name="Stolte C."/>
            <person name="Sykes S."/>
            <person name="White J."/>
            <person name="Yandava C."/>
            <person name="Burger G."/>
            <person name="Gray M.W."/>
            <person name="Holland P.W.H."/>
            <person name="King N."/>
            <person name="Lang F.B.F."/>
            <person name="Roger A.J."/>
            <person name="Ruiz-Trillo I."/>
            <person name="Haas B."/>
            <person name="Nusbaum C."/>
            <person name="Birren B."/>
        </authorList>
    </citation>
    <scope>NUCLEOTIDE SEQUENCE [LARGE SCALE GENOMIC DNA]</scope>
    <source>
        <strain evidence="3 4">JP610</strain>
    </source>
</reference>
<sequence>MERGWGVKDTLLCSLGLLLHIFYITVSLYRISFFQINMSSLKAAQAVQSIAPFHHAFPVHSVAATREFYGNVLGCIEGRSHGEKWVDFSLFGHQIVCHHVGDNHRSAEYFSDVDVDEVPVPHFGVVLDEPDFHAFADRCKSKGVKFVIEPHRRFQGQPGEQWTMFFKDPSNNSLEFKAMINKENLFAKYDQDGYSTHISQ</sequence>
<dbReference type="Gene3D" id="3.10.180.10">
    <property type="entry name" value="2,3-Dihydroxybiphenyl 1,2-Dioxygenase, domain 1"/>
    <property type="match status" value="1"/>
</dbReference>
<keyword evidence="1" id="KW-0472">Membrane</keyword>
<dbReference type="GeneID" id="25901426"/>
<dbReference type="PANTHER" id="PTHR39434:SF1">
    <property type="entry name" value="VOC DOMAIN-CONTAINING PROTEIN"/>
    <property type="match status" value="1"/>
</dbReference>
<dbReference type="STRING" id="667725.A0A0L0GD81"/>
<keyword evidence="1" id="KW-1133">Transmembrane helix</keyword>
<dbReference type="PROSITE" id="PS51819">
    <property type="entry name" value="VOC"/>
    <property type="match status" value="1"/>
</dbReference>
<gene>
    <name evidence="3" type="ORF">SARC_00922</name>
</gene>
<dbReference type="CDD" id="cd08357">
    <property type="entry name" value="VOC_like"/>
    <property type="match status" value="1"/>
</dbReference>
<dbReference type="InterPro" id="IPR004360">
    <property type="entry name" value="Glyas_Fos-R_dOase_dom"/>
</dbReference>
<dbReference type="eggNOG" id="ENOG502RY6W">
    <property type="taxonomic scope" value="Eukaryota"/>
</dbReference>
<dbReference type="InterPro" id="IPR037523">
    <property type="entry name" value="VOC_core"/>
</dbReference>
<accession>A0A0L0GD81</accession>
<evidence type="ECO:0000259" key="2">
    <source>
        <dbReference type="PROSITE" id="PS51819"/>
    </source>
</evidence>
<keyword evidence="1" id="KW-0812">Transmembrane</keyword>
<dbReference type="AlphaFoldDB" id="A0A0L0GD81"/>
<feature type="transmembrane region" description="Helical" evidence="1">
    <location>
        <begin position="12"/>
        <end position="31"/>
    </location>
</feature>